<accession>A0A484MUX5</accession>
<reference evidence="5 6" key="1">
    <citation type="submission" date="2018-04" db="EMBL/GenBank/DDBJ databases">
        <authorList>
            <person name="Vogel A."/>
        </authorList>
    </citation>
    <scope>NUCLEOTIDE SEQUENCE [LARGE SCALE GENOMIC DNA]</scope>
</reference>
<feature type="repeat" description="ANK" evidence="3">
    <location>
        <begin position="100"/>
        <end position="132"/>
    </location>
</feature>
<dbReference type="EMBL" id="OOIL02004481">
    <property type="protein sequence ID" value="VFQ92247.1"/>
    <property type="molecule type" value="Genomic_DNA"/>
</dbReference>
<name>A0A484MUX5_9ASTE</name>
<feature type="region of interest" description="Disordered" evidence="4">
    <location>
        <begin position="1"/>
        <end position="35"/>
    </location>
</feature>
<dbReference type="OrthoDB" id="20872at2759"/>
<proteinExistence type="predicted"/>
<dbReference type="AlphaFoldDB" id="A0A484MUX5"/>
<dbReference type="SUPFAM" id="SSF48403">
    <property type="entry name" value="Ankyrin repeat"/>
    <property type="match status" value="1"/>
</dbReference>
<sequence length="294" mass="31615">MTSYQIEPKDVLGKRFGPTTRTRDHSSFRFGRDSTPPVFQKSAFRSTLEPASMAMEIDSATPPQIKEDDLFKAAESGDSELFKSLSEDQLRKALALRNEDDRSLLHVAVSYGHAEVVNVLSAAESSINGINCGDEEGWVPLHSAASSGNAEILEILLSRGADVNLKNNGGRTALHYAASKGHLKIAEVLVKHGANINAKDKVGCTPLHRAASTGNSTLCEFLIEEGAEVDEVDKEGQTPLMTAVISHMKDVALLLIRHGANVDAEDKEGYTVLGRASDDIRPALIDVAKAVLEG</sequence>
<dbReference type="SMART" id="SM00248">
    <property type="entry name" value="ANK"/>
    <property type="match status" value="5"/>
</dbReference>
<feature type="repeat" description="ANK" evidence="3">
    <location>
        <begin position="235"/>
        <end position="267"/>
    </location>
</feature>
<feature type="repeat" description="ANK" evidence="3">
    <location>
        <begin position="136"/>
        <end position="168"/>
    </location>
</feature>
<evidence type="ECO:0000256" key="3">
    <source>
        <dbReference type="PROSITE-ProRule" id="PRU00023"/>
    </source>
</evidence>
<dbReference type="InterPro" id="IPR036770">
    <property type="entry name" value="Ankyrin_rpt-contain_sf"/>
</dbReference>
<evidence type="ECO:0000256" key="2">
    <source>
        <dbReference type="ARBA" id="ARBA00023043"/>
    </source>
</evidence>
<dbReference type="InterPro" id="IPR002110">
    <property type="entry name" value="Ankyrin_rpt"/>
</dbReference>
<evidence type="ECO:0000256" key="1">
    <source>
        <dbReference type="ARBA" id="ARBA00022737"/>
    </source>
</evidence>
<gene>
    <name evidence="5" type="ORF">CCAM_LOCUS34023</name>
</gene>
<protein>
    <submittedName>
        <fullName evidence="5">Uncharacterized protein</fullName>
    </submittedName>
</protein>
<evidence type="ECO:0000313" key="5">
    <source>
        <dbReference type="EMBL" id="VFQ92247.1"/>
    </source>
</evidence>
<feature type="repeat" description="ANK" evidence="3">
    <location>
        <begin position="202"/>
        <end position="234"/>
    </location>
</feature>
<dbReference type="Pfam" id="PF00023">
    <property type="entry name" value="Ank"/>
    <property type="match status" value="1"/>
</dbReference>
<feature type="compositionally biased region" description="Basic and acidic residues" evidence="4">
    <location>
        <begin position="21"/>
        <end position="32"/>
    </location>
</feature>
<keyword evidence="6" id="KW-1185">Reference proteome</keyword>
<dbReference type="PROSITE" id="PS50297">
    <property type="entry name" value="ANK_REP_REGION"/>
    <property type="match status" value="4"/>
</dbReference>
<organism evidence="5 6">
    <name type="scientific">Cuscuta campestris</name>
    <dbReference type="NCBI Taxonomy" id="132261"/>
    <lineage>
        <taxon>Eukaryota</taxon>
        <taxon>Viridiplantae</taxon>
        <taxon>Streptophyta</taxon>
        <taxon>Embryophyta</taxon>
        <taxon>Tracheophyta</taxon>
        <taxon>Spermatophyta</taxon>
        <taxon>Magnoliopsida</taxon>
        <taxon>eudicotyledons</taxon>
        <taxon>Gunneridae</taxon>
        <taxon>Pentapetalae</taxon>
        <taxon>asterids</taxon>
        <taxon>lamiids</taxon>
        <taxon>Solanales</taxon>
        <taxon>Convolvulaceae</taxon>
        <taxon>Cuscuteae</taxon>
        <taxon>Cuscuta</taxon>
        <taxon>Cuscuta subgen. Grammica</taxon>
        <taxon>Cuscuta sect. Cleistogrammica</taxon>
    </lineage>
</organism>
<dbReference type="Proteomes" id="UP000595140">
    <property type="component" value="Unassembled WGS sequence"/>
</dbReference>
<keyword evidence="2 3" id="KW-0040">ANK repeat</keyword>
<dbReference type="Gene3D" id="1.25.40.20">
    <property type="entry name" value="Ankyrin repeat-containing domain"/>
    <property type="match status" value="2"/>
</dbReference>
<dbReference type="PANTHER" id="PTHR24180:SF45">
    <property type="entry name" value="POLY [ADP-RIBOSE] POLYMERASE TANKYRASE"/>
    <property type="match status" value="1"/>
</dbReference>
<dbReference type="PRINTS" id="PR01415">
    <property type="entry name" value="ANKYRIN"/>
</dbReference>
<dbReference type="InterPro" id="IPR051637">
    <property type="entry name" value="Ank_repeat_dom-contain_49"/>
</dbReference>
<dbReference type="Pfam" id="PF12796">
    <property type="entry name" value="Ank_2"/>
    <property type="match status" value="2"/>
</dbReference>
<keyword evidence="1" id="KW-0677">Repeat</keyword>
<evidence type="ECO:0000256" key="4">
    <source>
        <dbReference type="SAM" id="MobiDB-lite"/>
    </source>
</evidence>
<dbReference type="PANTHER" id="PTHR24180">
    <property type="entry name" value="CYCLIN-DEPENDENT KINASE INHIBITOR 2C-RELATED"/>
    <property type="match status" value="1"/>
</dbReference>
<feature type="repeat" description="ANK" evidence="3">
    <location>
        <begin position="169"/>
        <end position="201"/>
    </location>
</feature>
<dbReference type="PROSITE" id="PS50088">
    <property type="entry name" value="ANK_REPEAT"/>
    <property type="match status" value="5"/>
</dbReference>
<evidence type="ECO:0000313" key="6">
    <source>
        <dbReference type="Proteomes" id="UP000595140"/>
    </source>
</evidence>